<organism evidence="1 2">
    <name type="scientific">Mycobacterium kyorinense</name>
    <dbReference type="NCBI Taxonomy" id="487514"/>
    <lineage>
        <taxon>Bacteria</taxon>
        <taxon>Bacillati</taxon>
        <taxon>Actinomycetota</taxon>
        <taxon>Actinomycetes</taxon>
        <taxon>Mycobacteriales</taxon>
        <taxon>Mycobacteriaceae</taxon>
        <taxon>Mycobacterium</taxon>
    </lineage>
</organism>
<reference evidence="1 2" key="1">
    <citation type="submission" date="2016-01" db="EMBL/GenBank/DDBJ databases">
        <title>The new phylogeny of the genus Mycobacterium.</title>
        <authorList>
            <person name="Tarcisio F."/>
            <person name="Conor M."/>
            <person name="Antonella G."/>
            <person name="Elisabetta G."/>
            <person name="Giulia F.S."/>
            <person name="Sara T."/>
            <person name="Anna F."/>
            <person name="Clotilde B."/>
            <person name="Roberto B."/>
            <person name="Veronica D.S."/>
            <person name="Fabio R."/>
            <person name="Monica P."/>
            <person name="Olivier J."/>
            <person name="Enrico T."/>
            <person name="Nicola S."/>
        </authorList>
    </citation>
    <scope>NUCLEOTIDE SEQUENCE [LARGE SCALE GENOMIC DNA]</scope>
    <source>
        <strain evidence="1 2">DSM 45166</strain>
    </source>
</reference>
<dbReference type="Proteomes" id="UP000193487">
    <property type="component" value="Unassembled WGS sequence"/>
</dbReference>
<proteinExistence type="predicted"/>
<evidence type="ECO:0000313" key="2">
    <source>
        <dbReference type="Proteomes" id="UP000193487"/>
    </source>
</evidence>
<dbReference type="AlphaFoldDB" id="A0A1X1YC77"/>
<keyword evidence="2" id="KW-1185">Reference proteome</keyword>
<gene>
    <name evidence="1" type="ORF">AWC14_22930</name>
</gene>
<accession>A0A1X1YC77</accession>
<evidence type="ECO:0000313" key="1">
    <source>
        <dbReference type="EMBL" id="ORW08600.1"/>
    </source>
</evidence>
<sequence>MSTLTIRTDPEVERAMAALTGEGRSRSEAARAAILEAERTHRRARLRAEAEALRNDPDDVAASRALAAEMDAIRAW</sequence>
<dbReference type="EMBL" id="LQPE01000031">
    <property type="protein sequence ID" value="ORW08600.1"/>
    <property type="molecule type" value="Genomic_DNA"/>
</dbReference>
<name>A0A1X1YC77_9MYCO</name>
<protein>
    <submittedName>
        <fullName evidence="1">Uncharacterized protein</fullName>
    </submittedName>
</protein>
<comment type="caution">
    <text evidence="1">The sequence shown here is derived from an EMBL/GenBank/DDBJ whole genome shotgun (WGS) entry which is preliminary data.</text>
</comment>
<dbReference type="RefSeq" id="WP_045382520.1">
    <property type="nucleotide sequence ID" value="NZ_BBKA01000083.1"/>
</dbReference>